<keyword evidence="3" id="KW-1185">Reference proteome</keyword>
<proteinExistence type="predicted"/>
<keyword evidence="1" id="KW-1133">Transmembrane helix</keyword>
<feature type="transmembrane region" description="Helical" evidence="1">
    <location>
        <begin position="64"/>
        <end position="84"/>
    </location>
</feature>
<name>A0A7Z0QRE6_9GAMM</name>
<keyword evidence="1" id="KW-0472">Membrane</keyword>
<evidence type="ECO:0000256" key="1">
    <source>
        <dbReference type="SAM" id="Phobius"/>
    </source>
</evidence>
<feature type="transmembrane region" description="Helical" evidence="1">
    <location>
        <begin position="149"/>
        <end position="167"/>
    </location>
</feature>
<dbReference type="AlphaFoldDB" id="A0A7Z0QRE6"/>
<reference evidence="2 3" key="1">
    <citation type="submission" date="2020-07" db="EMBL/GenBank/DDBJ databases">
        <title>isolation of Luteimonas sp. SJ-16.</title>
        <authorList>
            <person name="Huang X.-X."/>
            <person name="Xu L."/>
            <person name="Sun J.-Q."/>
        </authorList>
    </citation>
    <scope>NUCLEOTIDE SEQUENCE [LARGE SCALE GENOMIC DNA]</scope>
    <source>
        <strain evidence="2 3">SJ-16</strain>
    </source>
</reference>
<gene>
    <name evidence="2" type="ORF">H0E82_06755</name>
</gene>
<dbReference type="EMBL" id="JACCJZ010000013">
    <property type="protein sequence ID" value="NYZ62462.1"/>
    <property type="molecule type" value="Genomic_DNA"/>
</dbReference>
<feature type="transmembrane region" description="Helical" evidence="1">
    <location>
        <begin position="119"/>
        <end position="143"/>
    </location>
</feature>
<feature type="transmembrane region" description="Helical" evidence="1">
    <location>
        <begin position="36"/>
        <end position="58"/>
    </location>
</feature>
<sequence>MSEFDDLVRSAWQTAQPLSDPPALAARVRRHRRQRLLWRGVEIALTLAAIAILARPLLGAAATPAYWLVMPFYVVYLPAVWWLVVRNARPSPADATRDVRTYAHIRLSQLRASLREMRLARLATVALLGYAGLAATGAFVWGGAAWREAATTLLAAACACALATWWLSRGLGRRRLREYRAMRRLAGRAA</sequence>
<organism evidence="2 3">
    <name type="scientific">Luteimonas deserti</name>
    <dbReference type="NCBI Taxonomy" id="2752306"/>
    <lineage>
        <taxon>Bacteria</taxon>
        <taxon>Pseudomonadati</taxon>
        <taxon>Pseudomonadota</taxon>
        <taxon>Gammaproteobacteria</taxon>
        <taxon>Lysobacterales</taxon>
        <taxon>Lysobacteraceae</taxon>
        <taxon>Luteimonas</taxon>
    </lineage>
</organism>
<comment type="caution">
    <text evidence="2">The sequence shown here is derived from an EMBL/GenBank/DDBJ whole genome shotgun (WGS) entry which is preliminary data.</text>
</comment>
<keyword evidence="1" id="KW-0812">Transmembrane</keyword>
<evidence type="ECO:0000313" key="3">
    <source>
        <dbReference type="Proteomes" id="UP000589896"/>
    </source>
</evidence>
<dbReference type="Proteomes" id="UP000589896">
    <property type="component" value="Unassembled WGS sequence"/>
</dbReference>
<dbReference type="RefSeq" id="WP_180544676.1">
    <property type="nucleotide sequence ID" value="NZ_JACCJZ010000013.1"/>
</dbReference>
<evidence type="ECO:0000313" key="2">
    <source>
        <dbReference type="EMBL" id="NYZ62462.1"/>
    </source>
</evidence>
<accession>A0A7Z0QRE6</accession>
<protein>
    <submittedName>
        <fullName evidence="2">Uncharacterized protein</fullName>
    </submittedName>
</protein>